<dbReference type="NCBIfam" id="TIGR00276">
    <property type="entry name" value="tRNA epoxyqueuosine(34) reductase QueG"/>
    <property type="match status" value="1"/>
</dbReference>
<gene>
    <name evidence="10" type="primary">queG</name>
    <name evidence="10" type="ORF">FNU79_07450</name>
</gene>
<dbReference type="PROSITE" id="PS51379">
    <property type="entry name" value="4FE4S_FER_2"/>
    <property type="match status" value="1"/>
</dbReference>
<evidence type="ECO:0000256" key="7">
    <source>
        <dbReference type="ARBA" id="ARBA00023004"/>
    </source>
</evidence>
<dbReference type="GO" id="GO:0051539">
    <property type="term" value="F:4 iron, 4 sulfur cluster binding"/>
    <property type="evidence" value="ECO:0007669"/>
    <property type="project" value="UniProtKB-KW"/>
</dbReference>
<keyword evidence="2" id="KW-0963">Cytoplasm</keyword>
<reference evidence="10 11" key="1">
    <citation type="submission" date="2019-07" db="EMBL/GenBank/DDBJ databases">
        <title>Deinococcus detaillus sp. nov., isolated from humus soil in Antarctica.</title>
        <authorList>
            <person name="Zhang K."/>
        </authorList>
    </citation>
    <scope>NUCLEOTIDE SEQUENCE [LARGE SCALE GENOMIC DNA]</scope>
    <source>
        <strain evidence="10 11">H1</strain>
    </source>
</reference>
<evidence type="ECO:0000313" key="10">
    <source>
        <dbReference type="EMBL" id="TSA86473.1"/>
    </source>
</evidence>
<sequence length="390" mass="42379">MLALPSPHTTTAAQTLRDLALELGFDVAGWASGQVPRRAWQSYGEWLESGRQAGMAYLETGAWRRADLSTSLLASQGVGRVLALGISHAFEDTPPPKGGLRAGRVAQYAHTPDYHAQIEPLLARLVSEAASLGVRARGYVDHGPLMERDLAGRAFLGWHAKSGMLVSTELGAFVTLAAVLTDLPDEPDGPAHPDRCGRCTRCISACPTGAIDPDRAIDAHKCVSYLTIEHRGPVDWALRPGIGEWLLGCDVCCAVCPWSLKAGKLARALRPDPELAHPDLLSFFGVSEREFARRYQHAAHARPRRKGMARNAVTVAGNLDEERLRPVLDLAAADPAWEVREAATYALWRWQDRAGLERLRTDPHPQVQAGAERGLKALSGIDDSIPSVER</sequence>
<evidence type="ECO:0000256" key="2">
    <source>
        <dbReference type="ARBA" id="ARBA00022490"/>
    </source>
</evidence>
<keyword evidence="6 10" id="KW-0560">Oxidoreductase</keyword>
<dbReference type="OrthoDB" id="9784571at2"/>
<dbReference type="EMBL" id="VKDB01000005">
    <property type="protein sequence ID" value="TSA86473.1"/>
    <property type="molecule type" value="Genomic_DNA"/>
</dbReference>
<dbReference type="InterPro" id="IPR017896">
    <property type="entry name" value="4Fe4S_Fe-S-bd"/>
</dbReference>
<dbReference type="GO" id="GO:0052693">
    <property type="term" value="F:epoxyqueuosine reductase activity"/>
    <property type="evidence" value="ECO:0007669"/>
    <property type="project" value="UniProtKB-EC"/>
</dbReference>
<proteinExistence type="predicted"/>
<evidence type="ECO:0000256" key="6">
    <source>
        <dbReference type="ARBA" id="ARBA00023002"/>
    </source>
</evidence>
<feature type="domain" description="4Fe-4S ferredoxin-type" evidence="9">
    <location>
        <begin position="187"/>
        <end position="216"/>
    </location>
</feature>
<evidence type="ECO:0000256" key="8">
    <source>
        <dbReference type="ARBA" id="ARBA00023014"/>
    </source>
</evidence>
<dbReference type="GO" id="GO:0008616">
    <property type="term" value="P:tRNA queuosine(34) biosynthetic process"/>
    <property type="evidence" value="ECO:0007669"/>
    <property type="project" value="UniProtKB-KW"/>
</dbReference>
<dbReference type="InterPro" id="IPR011989">
    <property type="entry name" value="ARM-like"/>
</dbReference>
<comment type="caution">
    <text evidence="10">The sequence shown here is derived from an EMBL/GenBank/DDBJ whole genome shotgun (WGS) entry which is preliminary data.</text>
</comment>
<evidence type="ECO:0000256" key="3">
    <source>
        <dbReference type="ARBA" id="ARBA00022694"/>
    </source>
</evidence>
<evidence type="ECO:0000259" key="9">
    <source>
        <dbReference type="PROSITE" id="PS51379"/>
    </source>
</evidence>
<dbReference type="PANTHER" id="PTHR30002:SF4">
    <property type="entry name" value="EPOXYQUEUOSINE REDUCTASE"/>
    <property type="match status" value="1"/>
</dbReference>
<dbReference type="InterPro" id="IPR013542">
    <property type="entry name" value="QueG_DUF1730"/>
</dbReference>
<dbReference type="Gene3D" id="3.30.70.20">
    <property type="match status" value="1"/>
</dbReference>
<dbReference type="EC" id="1.17.99.6" evidence="10"/>
<keyword evidence="3" id="KW-0819">tRNA processing</keyword>
<organism evidence="10 11">
    <name type="scientific">Deinococcus detaillensis</name>
    <dbReference type="NCBI Taxonomy" id="2592048"/>
    <lineage>
        <taxon>Bacteria</taxon>
        <taxon>Thermotogati</taxon>
        <taxon>Deinococcota</taxon>
        <taxon>Deinococci</taxon>
        <taxon>Deinococcales</taxon>
        <taxon>Deinococcaceae</taxon>
        <taxon>Deinococcus</taxon>
    </lineage>
</organism>
<dbReference type="GO" id="GO:0046872">
    <property type="term" value="F:metal ion binding"/>
    <property type="evidence" value="ECO:0007669"/>
    <property type="project" value="UniProtKB-KW"/>
</dbReference>
<dbReference type="PROSITE" id="PS00198">
    <property type="entry name" value="4FE4S_FER_1"/>
    <property type="match status" value="1"/>
</dbReference>
<keyword evidence="7" id="KW-0408">Iron</keyword>
<evidence type="ECO:0000313" key="11">
    <source>
        <dbReference type="Proteomes" id="UP000316092"/>
    </source>
</evidence>
<dbReference type="AlphaFoldDB" id="A0A553V1X5"/>
<keyword evidence="5" id="KW-0671">Queuosine biosynthesis</keyword>
<keyword evidence="1" id="KW-0004">4Fe-4S</keyword>
<evidence type="ECO:0000256" key="5">
    <source>
        <dbReference type="ARBA" id="ARBA00022785"/>
    </source>
</evidence>
<protein>
    <submittedName>
        <fullName evidence="10">tRNA epoxyqueuosine(34) reductase QueG</fullName>
        <ecNumber evidence="10">1.17.99.6</ecNumber>
    </submittedName>
</protein>
<dbReference type="Pfam" id="PF08331">
    <property type="entry name" value="QueG_DUF1730"/>
    <property type="match status" value="1"/>
</dbReference>
<name>A0A553V1X5_9DEIO</name>
<dbReference type="PANTHER" id="PTHR30002">
    <property type="entry name" value="EPOXYQUEUOSINE REDUCTASE"/>
    <property type="match status" value="1"/>
</dbReference>
<keyword evidence="4" id="KW-0479">Metal-binding</keyword>
<evidence type="ECO:0000256" key="4">
    <source>
        <dbReference type="ARBA" id="ARBA00022723"/>
    </source>
</evidence>
<keyword evidence="8" id="KW-0411">Iron-sulfur</keyword>
<dbReference type="InterPro" id="IPR016024">
    <property type="entry name" value="ARM-type_fold"/>
</dbReference>
<accession>A0A553V1X5</accession>
<dbReference type="Gene3D" id="1.25.10.10">
    <property type="entry name" value="Leucine-rich Repeat Variant"/>
    <property type="match status" value="1"/>
</dbReference>
<dbReference type="Pfam" id="PF13484">
    <property type="entry name" value="Fer4_16"/>
    <property type="match status" value="1"/>
</dbReference>
<dbReference type="InterPro" id="IPR017900">
    <property type="entry name" value="4Fe4S_Fe_S_CS"/>
</dbReference>
<evidence type="ECO:0000256" key="1">
    <source>
        <dbReference type="ARBA" id="ARBA00022485"/>
    </source>
</evidence>
<dbReference type="RefSeq" id="WP_143720238.1">
    <property type="nucleotide sequence ID" value="NZ_VKDB01000005.1"/>
</dbReference>
<keyword evidence="11" id="KW-1185">Reference proteome</keyword>
<dbReference type="InterPro" id="IPR004453">
    <property type="entry name" value="QueG"/>
</dbReference>
<dbReference type="SUPFAM" id="SSF46548">
    <property type="entry name" value="alpha-helical ferredoxin"/>
    <property type="match status" value="1"/>
</dbReference>
<dbReference type="Proteomes" id="UP000316092">
    <property type="component" value="Unassembled WGS sequence"/>
</dbReference>
<dbReference type="SUPFAM" id="SSF48371">
    <property type="entry name" value="ARM repeat"/>
    <property type="match status" value="1"/>
</dbReference>